<proteinExistence type="predicted"/>
<dbReference type="InterPro" id="IPR052748">
    <property type="entry name" value="ISR_Activator"/>
</dbReference>
<evidence type="ECO:0000313" key="2">
    <source>
        <dbReference type="Proteomes" id="UP000015104"/>
    </source>
</evidence>
<keyword evidence="2" id="KW-1185">Reference proteome</keyword>
<dbReference type="AlphaFoldDB" id="T1KEQ7"/>
<dbReference type="Gene3D" id="1.25.40.10">
    <property type="entry name" value="Tetratricopeptide repeat domain"/>
    <property type="match status" value="1"/>
</dbReference>
<sequence>MVLTLLRATSRKAFGSFVTRKITFNHNDGCDHDDNKQQKGAPDEKSYQCRLESFINFQRMVFQSIGIFGSLVLIGTKCHTDCIRVKTSANFNIPHDNRCSFLDGLNKNLPDIRSHSYNQLNVLPLHILPDSSSSCENNESKPKNAIKDDNVIDKILQNMKHEMDVFADEFKNVKASMLLYNKRVDEAINLLKSCPNSAKAMFNLGIVYESGQHDPINGIPNYTNALKYYTNAAHLGHSLAHYNLALIYLYGKKPIQADPAKGMSLLHRAAELGVEEAINFVREQSLIRSEERDLRIRRSQELFDQIKKTNNNNFHTSQSSPNFLTSIIGFLEPTIKDLPPKQSSMIDDELLSSSDEAFYDSDDSLEIVFSDE</sequence>
<dbReference type="SUPFAM" id="SSF81901">
    <property type="entry name" value="HCP-like"/>
    <property type="match status" value="1"/>
</dbReference>
<dbReference type="SMART" id="SM00671">
    <property type="entry name" value="SEL1"/>
    <property type="match status" value="2"/>
</dbReference>
<dbReference type="STRING" id="32264.T1KEQ7"/>
<gene>
    <name evidence="1" type="primary">107363667</name>
</gene>
<reference evidence="2" key="1">
    <citation type="submission" date="2011-08" db="EMBL/GenBank/DDBJ databases">
        <authorList>
            <person name="Rombauts S."/>
        </authorList>
    </citation>
    <scope>NUCLEOTIDE SEQUENCE</scope>
    <source>
        <strain evidence="2">London</strain>
    </source>
</reference>
<dbReference type="HOGENOM" id="CLU_744592_0_0_1"/>
<dbReference type="PANTHER" id="PTHR45011">
    <property type="entry name" value="DAP3-BINDING CELL DEATH ENHANCER 1"/>
    <property type="match status" value="1"/>
</dbReference>
<evidence type="ECO:0000313" key="1">
    <source>
        <dbReference type="EnsemblMetazoa" id="tetur10g00390.1"/>
    </source>
</evidence>
<dbReference type="InterPro" id="IPR006597">
    <property type="entry name" value="Sel1-like"/>
</dbReference>
<organism evidence="1 2">
    <name type="scientific">Tetranychus urticae</name>
    <name type="common">Two-spotted spider mite</name>
    <dbReference type="NCBI Taxonomy" id="32264"/>
    <lineage>
        <taxon>Eukaryota</taxon>
        <taxon>Metazoa</taxon>
        <taxon>Ecdysozoa</taxon>
        <taxon>Arthropoda</taxon>
        <taxon>Chelicerata</taxon>
        <taxon>Arachnida</taxon>
        <taxon>Acari</taxon>
        <taxon>Acariformes</taxon>
        <taxon>Trombidiformes</taxon>
        <taxon>Prostigmata</taxon>
        <taxon>Eleutherengona</taxon>
        <taxon>Raphignathae</taxon>
        <taxon>Tetranychoidea</taxon>
        <taxon>Tetranychidae</taxon>
        <taxon>Tetranychus</taxon>
    </lineage>
</organism>
<dbReference type="Proteomes" id="UP000015104">
    <property type="component" value="Unassembled WGS sequence"/>
</dbReference>
<dbReference type="KEGG" id="tut:107363667"/>
<dbReference type="EnsemblMetazoa" id="tetur10g00390.1">
    <property type="protein sequence ID" value="tetur10g00390.1"/>
    <property type="gene ID" value="tetur10g00390"/>
</dbReference>
<dbReference type="PANTHER" id="PTHR45011:SF1">
    <property type="entry name" value="DAP3-BINDING CELL DEATH ENHANCER 1"/>
    <property type="match status" value="1"/>
</dbReference>
<accession>T1KEQ7</accession>
<dbReference type="InterPro" id="IPR011990">
    <property type="entry name" value="TPR-like_helical_dom_sf"/>
</dbReference>
<dbReference type="OrthoDB" id="2384430at2759"/>
<name>T1KEQ7_TETUR</name>
<dbReference type="OMA" id="QHDPING"/>
<protein>
    <submittedName>
        <fullName evidence="1">Uncharacterized protein</fullName>
    </submittedName>
</protein>
<reference evidence="1" key="2">
    <citation type="submission" date="2015-06" db="UniProtKB">
        <authorList>
            <consortium name="EnsemblMetazoa"/>
        </authorList>
    </citation>
    <scope>IDENTIFICATION</scope>
</reference>
<dbReference type="EMBL" id="CAEY01000028">
    <property type="status" value="NOT_ANNOTATED_CDS"/>
    <property type="molecule type" value="Genomic_DNA"/>
</dbReference>
<dbReference type="Pfam" id="PF08238">
    <property type="entry name" value="Sel1"/>
    <property type="match status" value="2"/>
</dbReference>